<dbReference type="InterPro" id="IPR002347">
    <property type="entry name" value="SDR_fam"/>
</dbReference>
<evidence type="ECO:0000256" key="1">
    <source>
        <dbReference type="ARBA" id="ARBA00006484"/>
    </source>
</evidence>
<dbReference type="PANTHER" id="PTHR24320">
    <property type="entry name" value="RETINOL DEHYDROGENASE"/>
    <property type="match status" value="1"/>
</dbReference>
<accession>A0A9P7Q959</accession>
<organism evidence="3 4">
    <name type="scientific">Claviceps humidiphila</name>
    <dbReference type="NCBI Taxonomy" id="1294629"/>
    <lineage>
        <taxon>Eukaryota</taxon>
        <taxon>Fungi</taxon>
        <taxon>Dikarya</taxon>
        <taxon>Ascomycota</taxon>
        <taxon>Pezizomycotina</taxon>
        <taxon>Sordariomycetes</taxon>
        <taxon>Hypocreomycetidae</taxon>
        <taxon>Hypocreales</taxon>
        <taxon>Clavicipitaceae</taxon>
        <taxon>Claviceps</taxon>
    </lineage>
</organism>
<sequence length="298" mass="33360">MTTPTKNIVATGLSSGLGFEVLRRLLKIEERSKIIFGARVADTTKLKWDIRKFDLDILLHSYVVLPLELKDLVGVKTFAEQALETLEKLGETKIDYLLLNAGMWKQANECEPYKSKWCEAAMVNHFSHHYLIHLLREKLVASQTRIVVVTCTTVLSVEDTGNIEDYIKAGSGTDGLTVYTYTKFLQLLGAHWWSRQLQDQCRVVAVSPGMIPHTGLGREAGFSIPVVPSMSESIPRGASQILEGLSRNDCPPDPERIFLTSWGSWLEKSEVGKALDKELQEKWCPSQEELEKEAGIAA</sequence>
<comment type="caution">
    <text evidence="3">The sequence shown here is derived from an EMBL/GenBank/DDBJ whole genome shotgun (WGS) entry which is preliminary data.</text>
</comment>
<dbReference type="AlphaFoldDB" id="A0A9P7Q959"/>
<evidence type="ECO:0000313" key="4">
    <source>
        <dbReference type="Proteomes" id="UP000732380"/>
    </source>
</evidence>
<evidence type="ECO:0000256" key="2">
    <source>
        <dbReference type="ARBA" id="ARBA00023002"/>
    </source>
</evidence>
<dbReference type="Pfam" id="PF00106">
    <property type="entry name" value="adh_short"/>
    <property type="match status" value="1"/>
</dbReference>
<evidence type="ECO:0000313" key="3">
    <source>
        <dbReference type="EMBL" id="KAG6122621.1"/>
    </source>
</evidence>
<gene>
    <name evidence="3" type="ORF">E4U13_001707</name>
</gene>
<dbReference type="GO" id="GO:0016491">
    <property type="term" value="F:oxidoreductase activity"/>
    <property type="evidence" value="ECO:0007669"/>
    <property type="project" value="UniProtKB-KW"/>
</dbReference>
<dbReference type="EMBL" id="SRQM01000017">
    <property type="protein sequence ID" value="KAG6122621.1"/>
    <property type="molecule type" value="Genomic_DNA"/>
</dbReference>
<name>A0A9P7Q959_9HYPO</name>
<reference evidence="3 4" key="1">
    <citation type="journal article" date="2020" name="bioRxiv">
        <title>Whole genome comparisons of ergot fungi reveals the divergence and evolution of species within the genus Claviceps are the result of varying mechanisms driving genome evolution and host range expansion.</title>
        <authorList>
            <person name="Wyka S.A."/>
            <person name="Mondo S.J."/>
            <person name="Liu M."/>
            <person name="Dettman J."/>
            <person name="Nalam V."/>
            <person name="Broders K.D."/>
        </authorList>
    </citation>
    <scope>NUCLEOTIDE SEQUENCE [LARGE SCALE GENOMIC DNA]</scope>
    <source>
        <strain evidence="3 4">LM576</strain>
    </source>
</reference>
<dbReference type="InterPro" id="IPR036291">
    <property type="entry name" value="NAD(P)-bd_dom_sf"/>
</dbReference>
<dbReference type="SUPFAM" id="SSF51735">
    <property type="entry name" value="NAD(P)-binding Rossmann-fold domains"/>
    <property type="match status" value="1"/>
</dbReference>
<keyword evidence="4" id="KW-1185">Reference proteome</keyword>
<proteinExistence type="inferred from homology"/>
<keyword evidence="2" id="KW-0560">Oxidoreductase</keyword>
<dbReference type="PANTHER" id="PTHR24320:SF148">
    <property type="entry name" value="NAD(P)-BINDING ROSSMANN-FOLD SUPERFAMILY PROTEIN"/>
    <property type="match status" value="1"/>
</dbReference>
<dbReference type="Proteomes" id="UP000732380">
    <property type="component" value="Unassembled WGS sequence"/>
</dbReference>
<dbReference type="Gene3D" id="3.40.50.720">
    <property type="entry name" value="NAD(P)-binding Rossmann-like Domain"/>
    <property type="match status" value="1"/>
</dbReference>
<comment type="similarity">
    <text evidence="1">Belongs to the short-chain dehydrogenases/reductases (SDR) family.</text>
</comment>
<protein>
    <submittedName>
        <fullName evidence="3">Uncharacterized protein</fullName>
    </submittedName>
</protein>